<gene>
    <name evidence="1" type="ordered locus">SGRA_1205</name>
</gene>
<evidence type="ECO:0000313" key="2">
    <source>
        <dbReference type="Proteomes" id="UP000007519"/>
    </source>
</evidence>
<accession>H6L4L6</accession>
<dbReference type="KEGG" id="sgn:SGRA_1205"/>
<protein>
    <submittedName>
        <fullName evidence="1">Uncharacterized protein</fullName>
    </submittedName>
</protein>
<proteinExistence type="predicted"/>
<dbReference type="EMBL" id="CP002831">
    <property type="protein sequence ID" value="AFC23940.1"/>
    <property type="molecule type" value="Genomic_DNA"/>
</dbReference>
<organism evidence="1 2">
    <name type="scientific">Saprospira grandis (strain Lewin)</name>
    <dbReference type="NCBI Taxonomy" id="984262"/>
    <lineage>
        <taxon>Bacteria</taxon>
        <taxon>Pseudomonadati</taxon>
        <taxon>Bacteroidota</taxon>
        <taxon>Saprospiria</taxon>
        <taxon>Saprospirales</taxon>
        <taxon>Saprospiraceae</taxon>
        <taxon>Saprospira</taxon>
    </lineage>
</organism>
<dbReference type="AlphaFoldDB" id="H6L4L6"/>
<dbReference type="HOGENOM" id="CLU_2755550_0_0_10"/>
<keyword evidence="2" id="KW-1185">Reference proteome</keyword>
<dbReference type="Proteomes" id="UP000007519">
    <property type="component" value="Chromosome"/>
</dbReference>
<reference evidence="1 2" key="1">
    <citation type="journal article" date="2012" name="Stand. Genomic Sci.">
        <title>Complete genome sequencing and analysis of Saprospira grandis str. Lewin, a predatory marine bacterium.</title>
        <authorList>
            <person name="Saw J.H."/>
            <person name="Yuryev A."/>
            <person name="Kanbe M."/>
            <person name="Hou S."/>
            <person name="Young A.G."/>
            <person name="Aizawa S."/>
            <person name="Alam M."/>
        </authorList>
    </citation>
    <scope>NUCLEOTIDE SEQUENCE [LARGE SCALE GENOMIC DNA]</scope>
    <source>
        <strain evidence="1 2">Lewin</strain>
    </source>
</reference>
<name>H6L4L6_SAPGL</name>
<evidence type="ECO:0000313" key="1">
    <source>
        <dbReference type="EMBL" id="AFC23940.1"/>
    </source>
</evidence>
<sequence length="70" mass="8185">MLFWAGYIGYSYVFYTEQLSEKEEGPQVMYILLYSRQAIAFLSALWLSLRIGEFLIRPSKNQSNADNQQP</sequence>